<protein>
    <recommendedName>
        <fullName evidence="1">Phosphodiester glycosidase domain-containing protein</fullName>
    </recommendedName>
</protein>
<dbReference type="InterPro" id="IPR018711">
    <property type="entry name" value="NAGPA"/>
</dbReference>
<evidence type="ECO:0000313" key="3">
    <source>
        <dbReference type="Proteomes" id="UP000268192"/>
    </source>
</evidence>
<reference evidence="2 3" key="1">
    <citation type="submission" date="2018-09" db="EMBL/GenBank/DDBJ databases">
        <title>Marinorhizobium profundi gen. nov., sp. nov., isolated from a deep-sea sediment sample from the New Britain Trench and proposal of Marinorhizobiaceae fam. nov. in the order Rhizobiales of the class Alphaproteobacteria.</title>
        <authorList>
            <person name="Cao J."/>
        </authorList>
    </citation>
    <scope>NUCLEOTIDE SEQUENCE [LARGE SCALE GENOMIC DNA]</scope>
    <source>
        <strain evidence="2 3">WS11</strain>
    </source>
</reference>
<dbReference type="OrthoDB" id="5515706at2"/>
<evidence type="ECO:0000313" key="2">
    <source>
        <dbReference type="EMBL" id="AZN71091.1"/>
    </source>
</evidence>
<dbReference type="Pfam" id="PF09992">
    <property type="entry name" value="NAGPA"/>
    <property type="match status" value="1"/>
</dbReference>
<dbReference type="AlphaFoldDB" id="A0A3S9B2I1"/>
<accession>A0A3S9B2I1</accession>
<keyword evidence="3" id="KW-1185">Reference proteome</keyword>
<evidence type="ECO:0000259" key="1">
    <source>
        <dbReference type="Pfam" id="PF09992"/>
    </source>
</evidence>
<dbReference type="KEGG" id="abaw:D5400_07175"/>
<proteinExistence type="predicted"/>
<feature type="domain" description="Phosphodiester glycosidase" evidence="1">
    <location>
        <begin position="83"/>
        <end position="239"/>
    </location>
</feature>
<sequence>MTAIRGLAGAALTAVLAVIAVLFALPEAKALQCSDERFEGSGYVVCTIDPAVSDLRLFWRNEEGLPYRRFSNLAGALREQEQNLIFAINAGMYQTDFSPLGLYIENGEELRSADTTTIEGPPRQVPNFYKKPNGVFFSGEDGAGILPTEDFLAVKPDAQLATQSGPMLVIENALHPALIPGSTDTTRRSGVGVCEGGLIRFAISDWRVNFHEFARFFRDQLACPNALFLDGGRGAGLFLPEKRRNDFSWHGGYGPILGVVE</sequence>
<dbReference type="Proteomes" id="UP000268192">
    <property type="component" value="Chromosome"/>
</dbReference>
<organism evidence="2 3">
    <name type="scientific">Georhizobium profundi</name>
    <dbReference type="NCBI Taxonomy" id="2341112"/>
    <lineage>
        <taxon>Bacteria</taxon>
        <taxon>Pseudomonadati</taxon>
        <taxon>Pseudomonadota</taxon>
        <taxon>Alphaproteobacteria</taxon>
        <taxon>Hyphomicrobiales</taxon>
        <taxon>Rhizobiaceae</taxon>
        <taxon>Georhizobium</taxon>
    </lineage>
</organism>
<dbReference type="EMBL" id="CP032509">
    <property type="protein sequence ID" value="AZN71091.1"/>
    <property type="molecule type" value="Genomic_DNA"/>
</dbReference>
<name>A0A3S9B2I1_9HYPH</name>
<gene>
    <name evidence="2" type="ORF">D5400_07175</name>
</gene>